<feature type="domain" description="TTF-type" evidence="1">
    <location>
        <begin position="104"/>
        <end position="197"/>
    </location>
</feature>
<dbReference type="AlphaFoldDB" id="A0A9P0Z101"/>
<name>A0A9P0Z101_CUSEU</name>
<dbReference type="SMART" id="SM00597">
    <property type="entry name" value="ZnF_TTF"/>
    <property type="match status" value="1"/>
</dbReference>
<accession>A0A9P0Z101</accession>
<dbReference type="SUPFAM" id="SSF53098">
    <property type="entry name" value="Ribonuclease H-like"/>
    <property type="match status" value="1"/>
</dbReference>
<keyword evidence="3" id="KW-1185">Reference proteome</keyword>
<dbReference type="OrthoDB" id="1297454at2759"/>
<dbReference type="EMBL" id="CAMAPE010000015">
    <property type="protein sequence ID" value="CAH9082018.1"/>
    <property type="molecule type" value="Genomic_DNA"/>
</dbReference>
<dbReference type="Pfam" id="PF14291">
    <property type="entry name" value="DUF4371"/>
    <property type="match status" value="1"/>
</dbReference>
<reference evidence="2" key="1">
    <citation type="submission" date="2022-07" db="EMBL/GenBank/DDBJ databases">
        <authorList>
            <person name="Macas J."/>
            <person name="Novak P."/>
            <person name="Neumann P."/>
        </authorList>
    </citation>
    <scope>NUCLEOTIDE SEQUENCE</scope>
</reference>
<dbReference type="GO" id="GO:0046983">
    <property type="term" value="F:protein dimerization activity"/>
    <property type="evidence" value="ECO:0007669"/>
    <property type="project" value="InterPro"/>
</dbReference>
<evidence type="ECO:0000313" key="3">
    <source>
        <dbReference type="Proteomes" id="UP001152484"/>
    </source>
</evidence>
<dbReference type="InterPro" id="IPR006580">
    <property type="entry name" value="Znf_TTF"/>
</dbReference>
<sequence length="810" mass="92578">MKRYYNPIEEKADESSSSKIVVPAVPSTTIQENSTTNDEEHTIIQSVAANEFDASQLPSDPGLRIPISRYHPNIRDQVRRAYLQKGPCQPFEHDFPMKMVSANKSRRFVPTWFTEHEWLEYSISKDAAYCLYCYLFKPNKGKQSGGDVFVSEGFSSWKDKAKLNVHVGKHDSEHNQARMRCDALMNQDAHIETILDNQSMQTKHDYRIRLTASLDCVRYLLRLGLPFRGHDESEDSLNPGNFLVTMEFLRDHNVEIASVVMDNAPGNCKLLAPSIQKDLAHACAIETVNAIIQDIGDSLYVILVDESCDVSTKEQMSIVICYVDASGYVKERFIGVEHVTSTTSLALKEATDTLFCRHNLSISRLRGQGYDGASNIQGRLSGLKTIILNENPSAYYIHCFAHQLQLALVAVATKNLLIADFFRVVTQLINVIGGSCKRSDILREKQLNFIVEALESGKISSGRGLHQESCLQRAGDTRWGSHYRSLVSLISMFSAVGDALDVIHDDDVTTSMQKVEIEYLLKMMHCFDFVLNLHMMKFILGISNELSHALQRRDQDIVNAMDLVRVCRYRLQASRDDRWDSLFEEVCNFCDQHSIDIPNMNDTFIRFDSRGRPVRKGPTFTNLHHYRYDLFCAVIDLQLQELGDRFSEASTEFLLCIACLSPRDSFSAFEKKKFLRLAEFYPRDFSPLDVCILTDQLESYIFDVRSNAFFKELNGLGDLAEKLVETKKHKVFPLVYKLLTLALILPVATASVERVFSAMNIVKDRLSNRMSDDWFNDRLIVYVEKDIFLKIDNDVIIKRYQSMKTRREQL</sequence>
<dbReference type="InterPro" id="IPR008906">
    <property type="entry name" value="HATC_C_dom"/>
</dbReference>
<comment type="caution">
    <text evidence="2">The sequence shown here is derived from an EMBL/GenBank/DDBJ whole genome shotgun (WGS) entry which is preliminary data.</text>
</comment>
<protein>
    <recommendedName>
        <fullName evidence="1">TTF-type domain-containing protein</fullName>
    </recommendedName>
</protein>
<dbReference type="InterPro" id="IPR055298">
    <property type="entry name" value="AtLOH3-like"/>
</dbReference>
<dbReference type="InterPro" id="IPR025398">
    <property type="entry name" value="DUF4371"/>
</dbReference>
<dbReference type="Pfam" id="PF05699">
    <property type="entry name" value="Dimer_Tnp_hAT"/>
    <property type="match status" value="1"/>
</dbReference>
<dbReference type="PANTHER" id="PTHR11697:SF230">
    <property type="entry name" value="ZINC FINGER, MYM DOMAIN CONTAINING 1"/>
    <property type="match status" value="1"/>
</dbReference>
<dbReference type="InterPro" id="IPR012337">
    <property type="entry name" value="RNaseH-like_sf"/>
</dbReference>
<gene>
    <name evidence="2" type="ORF">CEURO_LOCUS8092</name>
</gene>
<proteinExistence type="predicted"/>
<dbReference type="Proteomes" id="UP001152484">
    <property type="component" value="Unassembled WGS sequence"/>
</dbReference>
<evidence type="ECO:0000313" key="2">
    <source>
        <dbReference type="EMBL" id="CAH9082018.1"/>
    </source>
</evidence>
<organism evidence="2 3">
    <name type="scientific">Cuscuta europaea</name>
    <name type="common">European dodder</name>
    <dbReference type="NCBI Taxonomy" id="41803"/>
    <lineage>
        <taxon>Eukaryota</taxon>
        <taxon>Viridiplantae</taxon>
        <taxon>Streptophyta</taxon>
        <taxon>Embryophyta</taxon>
        <taxon>Tracheophyta</taxon>
        <taxon>Spermatophyta</taxon>
        <taxon>Magnoliopsida</taxon>
        <taxon>eudicotyledons</taxon>
        <taxon>Gunneridae</taxon>
        <taxon>Pentapetalae</taxon>
        <taxon>asterids</taxon>
        <taxon>lamiids</taxon>
        <taxon>Solanales</taxon>
        <taxon>Convolvulaceae</taxon>
        <taxon>Cuscuteae</taxon>
        <taxon>Cuscuta</taxon>
        <taxon>Cuscuta subgen. Cuscuta</taxon>
    </lineage>
</organism>
<dbReference type="PANTHER" id="PTHR11697">
    <property type="entry name" value="GENERAL TRANSCRIPTION FACTOR 2-RELATED ZINC FINGER PROTEIN"/>
    <property type="match status" value="1"/>
</dbReference>
<evidence type="ECO:0000259" key="1">
    <source>
        <dbReference type="SMART" id="SM00597"/>
    </source>
</evidence>